<protein>
    <submittedName>
        <fullName evidence="2">Uncharacterized protein</fullName>
    </submittedName>
</protein>
<evidence type="ECO:0000313" key="3">
    <source>
        <dbReference type="Proteomes" id="UP000027135"/>
    </source>
</evidence>
<evidence type="ECO:0000256" key="1">
    <source>
        <dbReference type="SAM" id="MobiDB-lite"/>
    </source>
</evidence>
<keyword evidence="3" id="KW-1185">Reference proteome</keyword>
<proteinExistence type="predicted"/>
<reference evidence="2 3" key="1">
    <citation type="journal article" date="2014" name="Nat. Commun.">
        <title>Molecular traces of alternative social organization in a termite genome.</title>
        <authorList>
            <person name="Terrapon N."/>
            <person name="Li C."/>
            <person name="Robertson H.M."/>
            <person name="Ji L."/>
            <person name="Meng X."/>
            <person name="Booth W."/>
            <person name="Chen Z."/>
            <person name="Childers C.P."/>
            <person name="Glastad K.M."/>
            <person name="Gokhale K."/>
            <person name="Gowin J."/>
            <person name="Gronenberg W."/>
            <person name="Hermansen R.A."/>
            <person name="Hu H."/>
            <person name="Hunt B.G."/>
            <person name="Huylmans A.K."/>
            <person name="Khalil S.M."/>
            <person name="Mitchell R.D."/>
            <person name="Munoz-Torres M.C."/>
            <person name="Mustard J.A."/>
            <person name="Pan H."/>
            <person name="Reese J.T."/>
            <person name="Scharf M.E."/>
            <person name="Sun F."/>
            <person name="Vogel H."/>
            <person name="Xiao J."/>
            <person name="Yang W."/>
            <person name="Yang Z."/>
            <person name="Yang Z."/>
            <person name="Zhou J."/>
            <person name="Zhu J."/>
            <person name="Brent C.S."/>
            <person name="Elsik C.G."/>
            <person name="Goodisman M.A."/>
            <person name="Liberles D.A."/>
            <person name="Roe R.M."/>
            <person name="Vargo E.L."/>
            <person name="Vilcinskas A."/>
            <person name="Wang J."/>
            <person name="Bornberg-Bauer E."/>
            <person name="Korb J."/>
            <person name="Zhang G."/>
            <person name="Liebig J."/>
        </authorList>
    </citation>
    <scope>NUCLEOTIDE SEQUENCE [LARGE SCALE GENOMIC DNA]</scope>
    <source>
        <tissue evidence="2">Whole organism</tissue>
    </source>
</reference>
<gene>
    <name evidence="2" type="ORF">L798_11275</name>
</gene>
<accession>A0A067QXA5</accession>
<dbReference type="AlphaFoldDB" id="A0A067QXA5"/>
<organism evidence="2 3">
    <name type="scientific">Zootermopsis nevadensis</name>
    <name type="common">Dampwood termite</name>
    <dbReference type="NCBI Taxonomy" id="136037"/>
    <lineage>
        <taxon>Eukaryota</taxon>
        <taxon>Metazoa</taxon>
        <taxon>Ecdysozoa</taxon>
        <taxon>Arthropoda</taxon>
        <taxon>Hexapoda</taxon>
        <taxon>Insecta</taxon>
        <taxon>Pterygota</taxon>
        <taxon>Neoptera</taxon>
        <taxon>Polyneoptera</taxon>
        <taxon>Dictyoptera</taxon>
        <taxon>Blattodea</taxon>
        <taxon>Blattoidea</taxon>
        <taxon>Termitoidae</taxon>
        <taxon>Termopsidae</taxon>
        <taxon>Zootermopsis</taxon>
    </lineage>
</organism>
<dbReference type="InParanoid" id="A0A067QXA5"/>
<dbReference type="EMBL" id="KK852860">
    <property type="protein sequence ID" value="KDR14830.1"/>
    <property type="molecule type" value="Genomic_DNA"/>
</dbReference>
<name>A0A067QXA5_ZOONE</name>
<evidence type="ECO:0000313" key="2">
    <source>
        <dbReference type="EMBL" id="KDR14830.1"/>
    </source>
</evidence>
<dbReference type="Proteomes" id="UP000027135">
    <property type="component" value="Unassembled WGS sequence"/>
</dbReference>
<feature type="region of interest" description="Disordered" evidence="1">
    <location>
        <begin position="1"/>
        <end position="24"/>
    </location>
</feature>
<sequence>MTLNGSTKDDPQGPPGLRKLPERKESQCTVCSIKKKRRKARMVCSRCNRGLHGECFPKHRCRLQMFYKKCSTSGPDNSTDTKLISNYTEINVLSCRISDEE</sequence>